<comment type="similarity">
    <text evidence="6">Belongs to the inorganic carbon transporter (TC 9.A.2) DabA family.</text>
</comment>
<feature type="binding site" evidence="6">
    <location>
        <position position="546"/>
    </location>
    <ligand>
        <name>Zn(2+)</name>
        <dbReference type="ChEBI" id="CHEBI:29105"/>
    </ligand>
</feature>
<protein>
    <recommendedName>
        <fullName evidence="6">Probable inorganic carbon transporter subunit DabA</fullName>
    </recommendedName>
</protein>
<dbReference type="HAMAP" id="MF_01871">
    <property type="entry name" value="DabA"/>
    <property type="match status" value="1"/>
</dbReference>
<evidence type="ECO:0000256" key="3">
    <source>
        <dbReference type="ARBA" id="ARBA00022723"/>
    </source>
</evidence>
<keyword evidence="8" id="KW-1185">Reference proteome</keyword>
<keyword evidence="2 6" id="KW-1003">Cell membrane</keyword>
<evidence type="ECO:0000256" key="2">
    <source>
        <dbReference type="ARBA" id="ARBA00022475"/>
    </source>
</evidence>
<comment type="subunit">
    <text evidence="6">Forms a complex with DabB.</text>
</comment>
<comment type="function">
    <text evidence="6">Part of an energy-coupled inorganic carbon pump.</text>
</comment>
<keyword evidence="3 6" id="KW-0479">Metal-binding</keyword>
<accession>A0ABQ0JV55</accession>
<feature type="binding site" evidence="6">
    <location>
        <position position="561"/>
    </location>
    <ligand>
        <name>Zn(2+)</name>
        <dbReference type="ChEBI" id="CHEBI:29105"/>
    </ligand>
</feature>
<dbReference type="EMBL" id="BAFN01000001">
    <property type="protein sequence ID" value="GAN32595.1"/>
    <property type="molecule type" value="Genomic_DNA"/>
</dbReference>
<proteinExistence type="inferred from homology"/>
<organism evidence="7 8">
    <name type="scientific">Candidatus Brocadia sinica JPN1</name>
    <dbReference type="NCBI Taxonomy" id="1197129"/>
    <lineage>
        <taxon>Bacteria</taxon>
        <taxon>Pseudomonadati</taxon>
        <taxon>Planctomycetota</taxon>
        <taxon>Candidatus Brocadiia</taxon>
        <taxon>Candidatus Brocadiales</taxon>
        <taxon>Candidatus Brocadiaceae</taxon>
        <taxon>Candidatus Brocadia</taxon>
    </lineage>
</organism>
<dbReference type="RefSeq" id="WP_052562735.1">
    <property type="nucleotide sequence ID" value="NZ_BAFN01000001.1"/>
</dbReference>
<comment type="cofactor">
    <cofactor evidence="6">
        <name>Zn(2+)</name>
        <dbReference type="ChEBI" id="CHEBI:29105"/>
    </cofactor>
</comment>
<evidence type="ECO:0000256" key="4">
    <source>
        <dbReference type="ARBA" id="ARBA00022833"/>
    </source>
</evidence>
<feature type="binding site" evidence="6">
    <location>
        <position position="369"/>
    </location>
    <ligand>
        <name>Zn(2+)</name>
        <dbReference type="ChEBI" id="CHEBI:29105"/>
    </ligand>
</feature>
<gene>
    <name evidence="6" type="primary">dabA</name>
    <name evidence="7" type="ORF">BROSI_A1110</name>
</gene>
<dbReference type="PANTHER" id="PTHR38344:SF1">
    <property type="entry name" value="INORGANIC CARBON TRANSPORTER SUBUNIT DABA-RELATED"/>
    <property type="match status" value="1"/>
</dbReference>
<evidence type="ECO:0000256" key="5">
    <source>
        <dbReference type="ARBA" id="ARBA00023136"/>
    </source>
</evidence>
<keyword evidence="4 6" id="KW-0862">Zinc</keyword>
<comment type="caution">
    <text evidence="7">The sequence shown here is derived from an EMBL/GenBank/DDBJ whole genome shotgun (WGS) entry which is preliminary data.</text>
</comment>
<keyword evidence="5 6" id="KW-0472">Membrane</keyword>
<comment type="subcellular location">
    <subcellularLocation>
        <location evidence="6">Cell membrane</location>
        <topology evidence="6">Peripheral membrane protein</topology>
    </subcellularLocation>
</comment>
<dbReference type="PANTHER" id="PTHR38344">
    <property type="entry name" value="UPF0753 PROTEIN AQ_863"/>
    <property type="match status" value="1"/>
</dbReference>
<keyword evidence="1 6" id="KW-0813">Transport</keyword>
<feature type="binding site" evidence="6">
    <location>
        <position position="371"/>
    </location>
    <ligand>
        <name>Zn(2+)</name>
        <dbReference type="ChEBI" id="CHEBI:29105"/>
    </ligand>
</feature>
<evidence type="ECO:0000313" key="7">
    <source>
        <dbReference type="EMBL" id="GAN32595.1"/>
    </source>
</evidence>
<dbReference type="Pfam" id="PF10070">
    <property type="entry name" value="DabA"/>
    <property type="match status" value="1"/>
</dbReference>
<reference evidence="8" key="1">
    <citation type="journal article" date="2015" name="Genome Announc.">
        <title>Draft Genome Sequence of an Anaerobic Ammonium-Oxidizing Bacterium, "Candidatus Brocadia sinica".</title>
        <authorList>
            <person name="Oshiki M."/>
            <person name="Shinyako-Hata K."/>
            <person name="Satoh H."/>
            <person name="Okabe S."/>
        </authorList>
    </citation>
    <scope>NUCLEOTIDE SEQUENCE [LARGE SCALE GENOMIC DNA]</scope>
    <source>
        <strain evidence="8">JPN1</strain>
    </source>
</reference>
<name>A0ABQ0JV55_9BACT</name>
<sequence length="882" mass="101030">MSDKINHAIEHAKHLMPDQGPLPFFVHHNTIHHFEAYDFFEGVKQAGRAYGAKAFMSEEEFHLAFERGRITANALLKNIREYIERHQLAIQPEMLFDLMTEKPHTRPTPDVRIVQFVKNTAYQRPGYYREAIRTAHNIDIDELMGPIFFKFMASYFDFGLAYWPMPHREKGLWHCFCDIYSKGGFLSTKFLKTLKQIIALVKQYQCSDATSFLIKVLAIPDEHLDDYIFRTLYRYKGWAGTIKALETTVEWVPKHDVKAVFEEAVSIILALELAAIESIREISTFKIPVYEPEPLYDPYFVAAIVNALGIYTSAPFPKEVAQITDENRQEIWQRAYEDTFYNQFLSAYRQCAIIEKPQYRPRNYQVLCCIDDREESFRRHLEQIDQGAETLGAAGHFGLDMRFKAAPEKHYRKMCPHPLVKPSVQIYEKAVKPEDAMPKKLQFYGRVQWAITQASKTLFGSFVHTIFSGLVNLLPYIMDILFPQYSSRLRRYLAAQEPKTQLIYKKETGENKNGWSLEDRIVRATAILKGAGFSDNFSPYVFVLGHGSSSLNNPHEAAHDCGACAGGRGAPNGRLFATICNEPEVRAGLAKNGVNIPDSTRFIGGYHNTCSDDVILFDLPNPIEPRLKKYINAIRRAAALDAKERCRRFDEVKTELSEEAFADYAHGRAMDFTQPRPEYGHCTNAIAIVGPRYLTRNLFLDRRSFLISYNYTVDPAGKSLRNILGAVGPVCSGINLEYYFSFIDNEHYGCGTKLPHNITSLLGVMNGHLSDLQLGLPWQMVEVHEPVRLILLVCCKVEMMETILGETFGYTAQPGHFQCLVKHNWITLAVHDQDQEKIFLWKGGKEGRFEEFEETADVPVYQGDDPRFFLEQEHLLFGHITT</sequence>
<dbReference type="InterPro" id="IPR018752">
    <property type="entry name" value="DabA"/>
</dbReference>
<evidence type="ECO:0000313" key="8">
    <source>
        <dbReference type="Proteomes" id="UP000032309"/>
    </source>
</evidence>
<evidence type="ECO:0000256" key="1">
    <source>
        <dbReference type="ARBA" id="ARBA00022448"/>
    </source>
</evidence>
<evidence type="ECO:0000256" key="6">
    <source>
        <dbReference type="HAMAP-Rule" id="MF_01871"/>
    </source>
</evidence>
<dbReference type="Proteomes" id="UP000032309">
    <property type="component" value="Unassembled WGS sequence"/>
</dbReference>